<reference evidence="1 2" key="1">
    <citation type="submission" date="2023-08" db="EMBL/GenBank/DDBJ databases">
        <title>Black Yeasts Isolated from many extreme environments.</title>
        <authorList>
            <person name="Coleine C."/>
            <person name="Stajich J.E."/>
            <person name="Selbmann L."/>
        </authorList>
    </citation>
    <scope>NUCLEOTIDE SEQUENCE [LARGE SCALE GENOMIC DNA]</scope>
    <source>
        <strain evidence="1 2">CCFEE 536</strain>
    </source>
</reference>
<proteinExistence type="predicted"/>
<protein>
    <submittedName>
        <fullName evidence="1">Uncharacterized protein</fullName>
    </submittedName>
</protein>
<dbReference type="EMBL" id="JAVRRA010025050">
    <property type="protein sequence ID" value="KAK5123441.1"/>
    <property type="molecule type" value="Genomic_DNA"/>
</dbReference>
<evidence type="ECO:0000313" key="1">
    <source>
        <dbReference type="EMBL" id="KAK5123441.1"/>
    </source>
</evidence>
<accession>A0ABR0KT97</accession>
<sequence>MEPNADSFTMKIRSIASTLLDVPKTRKGQVALQTEQYLAAFLDILMRLEPVSPANTNPEQPDDEDAELRHWADLREYQMKFTQQGGMLGLS</sequence>
<evidence type="ECO:0000313" key="2">
    <source>
        <dbReference type="Proteomes" id="UP001357485"/>
    </source>
</evidence>
<gene>
    <name evidence="1" type="ORF">LTR16_003776</name>
</gene>
<dbReference type="Proteomes" id="UP001357485">
    <property type="component" value="Unassembled WGS sequence"/>
</dbReference>
<name>A0ABR0KT97_9PEZI</name>
<keyword evidence="2" id="KW-1185">Reference proteome</keyword>
<comment type="caution">
    <text evidence="1">The sequence shown here is derived from an EMBL/GenBank/DDBJ whole genome shotgun (WGS) entry which is preliminary data.</text>
</comment>
<organism evidence="1 2">
    <name type="scientific">Cryomyces antarcticus</name>
    <dbReference type="NCBI Taxonomy" id="329879"/>
    <lineage>
        <taxon>Eukaryota</taxon>
        <taxon>Fungi</taxon>
        <taxon>Dikarya</taxon>
        <taxon>Ascomycota</taxon>
        <taxon>Pezizomycotina</taxon>
        <taxon>Dothideomycetes</taxon>
        <taxon>Dothideomycetes incertae sedis</taxon>
        <taxon>Cryomyces</taxon>
    </lineage>
</organism>